<dbReference type="PANTHER" id="PTHR42756:SF1">
    <property type="entry name" value="TRANSCRIPTIONAL REPRESSOR OF EMRAB OPERON"/>
    <property type="match status" value="1"/>
</dbReference>
<dbReference type="Pfam" id="PF01047">
    <property type="entry name" value="MarR"/>
    <property type="match status" value="1"/>
</dbReference>
<dbReference type="AlphaFoldDB" id="A0A2S2DR16"/>
<sequence>MNKKSTTRDYQFSDQIGHLLRRAYQHHAAIFQQHILDSNLTAAQFVTLCAIRDMRSCSLSDVVKVTAIDQGTIRGIVERLKSRDLIVLSHDETDRRKVLVSLSASGSQLVAETVPLATEITEATYGKLNPAERLALVFLLRKMIDD</sequence>
<evidence type="ECO:0000256" key="1">
    <source>
        <dbReference type="ARBA" id="ARBA00023015"/>
    </source>
</evidence>
<keyword evidence="3" id="KW-0804">Transcription</keyword>
<dbReference type="SUPFAM" id="SSF46785">
    <property type="entry name" value="Winged helix' DNA-binding domain"/>
    <property type="match status" value="1"/>
</dbReference>
<dbReference type="InterPro" id="IPR036388">
    <property type="entry name" value="WH-like_DNA-bd_sf"/>
</dbReference>
<evidence type="ECO:0000313" key="6">
    <source>
        <dbReference type="Proteomes" id="UP000245820"/>
    </source>
</evidence>
<organism evidence="5 6">
    <name type="scientific">Massilia oculi</name>
    <dbReference type="NCBI Taxonomy" id="945844"/>
    <lineage>
        <taxon>Bacteria</taxon>
        <taxon>Pseudomonadati</taxon>
        <taxon>Pseudomonadota</taxon>
        <taxon>Betaproteobacteria</taxon>
        <taxon>Burkholderiales</taxon>
        <taxon>Oxalobacteraceae</taxon>
        <taxon>Telluria group</taxon>
        <taxon>Massilia</taxon>
    </lineage>
</organism>
<gene>
    <name evidence="5" type="ORF">DIR46_21170</name>
</gene>
<evidence type="ECO:0000256" key="2">
    <source>
        <dbReference type="ARBA" id="ARBA00023125"/>
    </source>
</evidence>
<dbReference type="EMBL" id="CP029343">
    <property type="protein sequence ID" value="AWL07825.1"/>
    <property type="molecule type" value="Genomic_DNA"/>
</dbReference>
<protein>
    <submittedName>
        <fullName evidence="5">MarR family transcriptional regulator</fullName>
    </submittedName>
</protein>
<evidence type="ECO:0000256" key="3">
    <source>
        <dbReference type="ARBA" id="ARBA00023163"/>
    </source>
</evidence>
<dbReference type="GO" id="GO:0003700">
    <property type="term" value="F:DNA-binding transcription factor activity"/>
    <property type="evidence" value="ECO:0007669"/>
    <property type="project" value="InterPro"/>
</dbReference>
<dbReference type="KEGG" id="mtim:DIR46_21170"/>
<keyword evidence="2" id="KW-0238">DNA-binding</keyword>
<dbReference type="OrthoDB" id="9814496at2"/>
<accession>A0A2S2DR16</accession>
<dbReference type="SMART" id="SM00347">
    <property type="entry name" value="HTH_MARR"/>
    <property type="match status" value="1"/>
</dbReference>
<dbReference type="Proteomes" id="UP000245820">
    <property type="component" value="Chromosome"/>
</dbReference>
<dbReference type="PANTHER" id="PTHR42756">
    <property type="entry name" value="TRANSCRIPTIONAL REGULATOR, MARR"/>
    <property type="match status" value="1"/>
</dbReference>
<dbReference type="InterPro" id="IPR036390">
    <property type="entry name" value="WH_DNA-bd_sf"/>
</dbReference>
<evidence type="ECO:0000259" key="4">
    <source>
        <dbReference type="PROSITE" id="PS50995"/>
    </source>
</evidence>
<dbReference type="Gene3D" id="1.10.10.10">
    <property type="entry name" value="Winged helix-like DNA-binding domain superfamily/Winged helix DNA-binding domain"/>
    <property type="match status" value="1"/>
</dbReference>
<keyword evidence="6" id="KW-1185">Reference proteome</keyword>
<feature type="domain" description="HTH marR-type" evidence="4">
    <location>
        <begin position="13"/>
        <end position="145"/>
    </location>
</feature>
<name>A0A2S2DR16_9BURK</name>
<proteinExistence type="predicted"/>
<dbReference type="RefSeq" id="WP_109348103.1">
    <property type="nucleotide sequence ID" value="NZ_CP029343.1"/>
</dbReference>
<dbReference type="GO" id="GO:0003677">
    <property type="term" value="F:DNA binding"/>
    <property type="evidence" value="ECO:0007669"/>
    <property type="project" value="UniProtKB-KW"/>
</dbReference>
<evidence type="ECO:0000313" key="5">
    <source>
        <dbReference type="EMBL" id="AWL07825.1"/>
    </source>
</evidence>
<dbReference type="PROSITE" id="PS50995">
    <property type="entry name" value="HTH_MARR_2"/>
    <property type="match status" value="1"/>
</dbReference>
<dbReference type="InterPro" id="IPR000835">
    <property type="entry name" value="HTH_MarR-typ"/>
</dbReference>
<reference evidence="5 6" key="1">
    <citation type="submission" date="2018-05" db="EMBL/GenBank/DDBJ databases">
        <title>Complete genome sequence of Massilia oculi sp. nov. CCUG 43427T (=DSM 26321T), the type strain of M. oculi, and comparison with genome sequences of other Massilia strains.</title>
        <authorList>
            <person name="Zhu B."/>
        </authorList>
    </citation>
    <scope>NUCLEOTIDE SEQUENCE [LARGE SCALE GENOMIC DNA]</scope>
    <source>
        <strain evidence="5 6">CCUG 43427</strain>
    </source>
</reference>
<keyword evidence="1" id="KW-0805">Transcription regulation</keyword>